<organism evidence="4 5">
    <name type="scientific">Desulfolithobacter dissulfuricans</name>
    <dbReference type="NCBI Taxonomy" id="2795293"/>
    <lineage>
        <taxon>Bacteria</taxon>
        <taxon>Pseudomonadati</taxon>
        <taxon>Thermodesulfobacteriota</taxon>
        <taxon>Desulfobulbia</taxon>
        <taxon>Desulfobulbales</taxon>
        <taxon>Desulfobulbaceae</taxon>
        <taxon>Desulfolithobacter</taxon>
    </lineage>
</organism>
<dbReference type="InterPro" id="IPR011055">
    <property type="entry name" value="Dup_hybrid_motif"/>
</dbReference>
<dbReference type="EMBL" id="AP024233">
    <property type="protein sequence ID" value="BCO09117.1"/>
    <property type="molecule type" value="Genomic_DNA"/>
</dbReference>
<accession>A0A915XJU9</accession>
<dbReference type="KEGG" id="ddu:GF1_14930"/>
<protein>
    <submittedName>
        <fullName evidence="4">Peptidase M24</fullName>
    </submittedName>
</protein>
<dbReference type="PANTHER" id="PTHR21666">
    <property type="entry name" value="PEPTIDASE-RELATED"/>
    <property type="match status" value="1"/>
</dbReference>
<name>A0A915XJU9_9BACT</name>
<dbReference type="Gene3D" id="2.70.70.10">
    <property type="entry name" value="Glucose Permease (Domain IIA)"/>
    <property type="match status" value="1"/>
</dbReference>
<dbReference type="Pfam" id="PF01551">
    <property type="entry name" value="Peptidase_M23"/>
    <property type="match status" value="1"/>
</dbReference>
<dbReference type="PANTHER" id="PTHR21666:SF289">
    <property type="entry name" value="L-ALA--D-GLU ENDOPEPTIDASE"/>
    <property type="match status" value="1"/>
</dbReference>
<evidence type="ECO:0000259" key="3">
    <source>
        <dbReference type="Pfam" id="PF01551"/>
    </source>
</evidence>
<keyword evidence="5" id="KW-1185">Reference proteome</keyword>
<dbReference type="Proteomes" id="UP001063350">
    <property type="component" value="Chromosome"/>
</dbReference>
<dbReference type="RefSeq" id="WP_267928986.1">
    <property type="nucleotide sequence ID" value="NZ_AP024233.1"/>
</dbReference>
<sequence length="461" mass="51399">MARHNRLRKSRRSGGLGRKILFFLLIILICGLAVGGLILFENEEPSIAIDTDIQYLGSNATLPWHARDGKSGISSIVISIVQDGKSAVLLEKKFSRQAWFSQAGPASESGTFSFDARKAGIKDGKAELVLQVRDFSLNKTFQGNSGEQRLEVVVDTRAPRVTVAHAQRYIRPGGSGIVVYDLSEETVRHGVLIDDNFFPGYPLPIRENRYIAYIALPWNAGPPQKTEVIAEDKAGNRGKAVFSMIYKKVREKKDRINVSDGFLKRKIPEFEAHYPEMSGSEVEKYLFANNEIRQRNAEAIRELCANPVPEQLWKDRFLRMPGAGRAGFADQRTYYYKNKAIDHQVHLGMDIASTARVPIKAANNGKVIYTDYLGIYGNTVIIDHGQGLFSLYSHLSRIDTETGTLVKKGDLIGHSGATGMAGGDHLHFSMLIHGIFVTPVEWWDQHWIDVNINAVLSDSQL</sequence>
<dbReference type="AlphaFoldDB" id="A0A915XJU9"/>
<keyword evidence="2" id="KW-1133">Transmembrane helix</keyword>
<gene>
    <name evidence="4" type="ORF">GF1_14930</name>
</gene>
<dbReference type="GO" id="GO:0004222">
    <property type="term" value="F:metalloendopeptidase activity"/>
    <property type="evidence" value="ECO:0007669"/>
    <property type="project" value="TreeGrafter"/>
</dbReference>
<dbReference type="InterPro" id="IPR050570">
    <property type="entry name" value="Cell_wall_metabolism_enzyme"/>
</dbReference>
<evidence type="ECO:0000256" key="2">
    <source>
        <dbReference type="SAM" id="Phobius"/>
    </source>
</evidence>
<keyword evidence="1" id="KW-0732">Signal</keyword>
<evidence type="ECO:0000313" key="5">
    <source>
        <dbReference type="Proteomes" id="UP001063350"/>
    </source>
</evidence>
<feature type="domain" description="M23ase beta-sheet core" evidence="3">
    <location>
        <begin position="345"/>
        <end position="437"/>
    </location>
</feature>
<keyword evidence="2" id="KW-0472">Membrane</keyword>
<dbReference type="SUPFAM" id="SSF51261">
    <property type="entry name" value="Duplicated hybrid motif"/>
    <property type="match status" value="1"/>
</dbReference>
<dbReference type="InterPro" id="IPR016047">
    <property type="entry name" value="M23ase_b-sheet_dom"/>
</dbReference>
<dbReference type="CDD" id="cd12797">
    <property type="entry name" value="M23_peptidase"/>
    <property type="match status" value="1"/>
</dbReference>
<evidence type="ECO:0000313" key="4">
    <source>
        <dbReference type="EMBL" id="BCO09117.1"/>
    </source>
</evidence>
<proteinExistence type="predicted"/>
<keyword evidence="2" id="KW-0812">Transmembrane</keyword>
<evidence type="ECO:0000256" key="1">
    <source>
        <dbReference type="ARBA" id="ARBA00022729"/>
    </source>
</evidence>
<reference evidence="4" key="1">
    <citation type="submission" date="2020-12" db="EMBL/GenBank/DDBJ databases">
        <title>Desulfobium dissulfuricans gen. nov., sp. nov., a novel mesophilic, sulfate-reducing bacterium isolated from a deep-sea hydrothermal vent.</title>
        <authorList>
            <person name="Hashimoto Y."/>
            <person name="Tame A."/>
            <person name="Sawayama S."/>
            <person name="Miyazaki J."/>
            <person name="Takai K."/>
            <person name="Nakagawa S."/>
        </authorList>
    </citation>
    <scope>NUCLEOTIDE SEQUENCE</scope>
    <source>
        <strain evidence="4">GF1</strain>
    </source>
</reference>
<feature type="transmembrane region" description="Helical" evidence="2">
    <location>
        <begin position="20"/>
        <end position="40"/>
    </location>
</feature>